<protein>
    <submittedName>
        <fullName evidence="1">Uncharacterized protein</fullName>
    </submittedName>
</protein>
<proteinExistence type="predicted"/>
<gene>
    <name evidence="1" type="ORF">AC4HA13_645</name>
</gene>
<dbReference type="EMBL" id="MN136198">
    <property type="protein sequence ID" value="QEM43041.1"/>
    <property type="molecule type" value="Genomic_DNA"/>
</dbReference>
<name>A0A7D0N9X9_9CAUD</name>
<sequence>MQAGRAEEFESGDDLSSLFPDIRYFLHRPLIEDSSLCRLCELQDGTYSVMDLLTFHDILDLREKLKPVEEDNG</sequence>
<organism evidence="1">
    <name type="scientific">Escherichia phage vB_EcoM_4HA13</name>
    <dbReference type="NCBI Taxonomy" id="2601675"/>
    <lineage>
        <taxon>Viruses</taxon>
        <taxon>Duplodnaviria</taxon>
        <taxon>Heunggongvirae</taxon>
        <taxon>Uroviricota</taxon>
        <taxon>Caudoviricetes</taxon>
        <taxon>Chaseviridae</taxon>
        <taxon>Cleopatravirinae</taxon>
        <taxon>Sabourvirus</taxon>
        <taxon>Sabourvirus sv4HA13</taxon>
    </lineage>
</organism>
<reference evidence="1" key="1">
    <citation type="submission" date="2019-07" db="EMBL/GenBank/DDBJ databases">
        <authorList>
            <person name="Lin J."/>
            <person name="Cucic S."/>
            <person name="Klem A."/>
            <person name="Kropinski A."/>
            <person name="Anany H."/>
        </authorList>
    </citation>
    <scope>NUCLEOTIDE SEQUENCE [LARGE SCALE GENOMIC DNA]</scope>
</reference>
<accession>A0A7D0N9X9</accession>
<evidence type="ECO:0000313" key="1">
    <source>
        <dbReference type="EMBL" id="QEM43041.1"/>
    </source>
</evidence>